<evidence type="ECO:0000256" key="2">
    <source>
        <dbReference type="ARBA" id="ARBA00005988"/>
    </source>
</evidence>
<dbReference type="EMBL" id="UINC01001864">
    <property type="protein sequence ID" value="SUZ90072.1"/>
    <property type="molecule type" value="Genomic_DNA"/>
</dbReference>
<dbReference type="SUPFAM" id="SSF52317">
    <property type="entry name" value="Class I glutamine amidotransferase-like"/>
    <property type="match status" value="1"/>
</dbReference>
<evidence type="ECO:0000256" key="4">
    <source>
        <dbReference type="ARBA" id="ARBA00022801"/>
    </source>
</evidence>
<keyword evidence="5" id="KW-0862">Zinc</keyword>
<dbReference type="AlphaFoldDB" id="A0A381RE57"/>
<organism evidence="8">
    <name type="scientific">marine metagenome</name>
    <dbReference type="NCBI Taxonomy" id="408172"/>
    <lineage>
        <taxon>unclassified sequences</taxon>
        <taxon>metagenomes</taxon>
        <taxon>ecological metagenomes</taxon>
    </lineage>
</organism>
<keyword evidence="3" id="KW-0645">Protease</keyword>
<evidence type="ECO:0000259" key="7">
    <source>
        <dbReference type="Pfam" id="PF00246"/>
    </source>
</evidence>
<dbReference type="GO" id="GO:0005615">
    <property type="term" value="C:extracellular space"/>
    <property type="evidence" value="ECO:0007669"/>
    <property type="project" value="TreeGrafter"/>
</dbReference>
<evidence type="ECO:0000256" key="3">
    <source>
        <dbReference type="ARBA" id="ARBA00022670"/>
    </source>
</evidence>
<dbReference type="Gene3D" id="3.40.50.880">
    <property type="match status" value="1"/>
</dbReference>
<dbReference type="InterPro" id="IPR000834">
    <property type="entry name" value="Peptidase_M14"/>
</dbReference>
<dbReference type="GO" id="GO:0004181">
    <property type="term" value="F:metallocarboxypeptidase activity"/>
    <property type="evidence" value="ECO:0007669"/>
    <property type="project" value="InterPro"/>
</dbReference>
<evidence type="ECO:0000256" key="5">
    <source>
        <dbReference type="ARBA" id="ARBA00022833"/>
    </source>
</evidence>
<comment type="cofactor">
    <cofactor evidence="1">
        <name>Zn(2+)</name>
        <dbReference type="ChEBI" id="CHEBI:29105"/>
    </cofactor>
</comment>
<protein>
    <recommendedName>
        <fullName evidence="7">Peptidase M14 domain-containing protein</fullName>
    </recommendedName>
</protein>
<dbReference type="GO" id="GO:0008270">
    <property type="term" value="F:zinc ion binding"/>
    <property type="evidence" value="ECO:0007669"/>
    <property type="project" value="InterPro"/>
</dbReference>
<gene>
    <name evidence="8" type="ORF">METZ01_LOCUS42926</name>
</gene>
<keyword evidence="6" id="KW-0482">Metalloprotease</keyword>
<dbReference type="SUPFAM" id="SSF53187">
    <property type="entry name" value="Zn-dependent exopeptidases"/>
    <property type="match status" value="1"/>
</dbReference>
<dbReference type="GO" id="GO:0006508">
    <property type="term" value="P:proteolysis"/>
    <property type="evidence" value="ECO:0007669"/>
    <property type="project" value="UniProtKB-KW"/>
</dbReference>
<evidence type="ECO:0000313" key="8">
    <source>
        <dbReference type="EMBL" id="SUZ90072.1"/>
    </source>
</evidence>
<sequence>MRPLRLFAVVALLGLPIQAQQIPTPESVLGFPVGTDFELATYEQSLEYFQQLAAVSDRVELREVGRTSYGRPWYIALISSAENLRDAERYREIAHRLAYPAEGMTAREARQLAMDGKAIVHIDGGLHATEVAHAQHTIQLAYDLVTGDSNPEIAAILDNVILLLWFSINPDGQTMISDWYKSNVGTSYEVASAPFLYQKYIGHDNNRDGYMINQIESRVVTRIDRYWEPQIIYNHHQSSPFPTRIWIPPFAEPISPNVHPLMWRTVNLIGMAMAQALEERGQEGAVHMGSGFDNWYPGFMDHANNFHNVASLLTETALYRYATPQFYTIGDFPANARDLRPESLYASPWQGGWWRIRDAIDYMLTASISVLDVAAKYRTDLLFNRYQAASDVVEQYRSGPPYGYFVSQDQPDPVAAVEMLRRLAFNGIEIQRLARAVTVDGVTHRAGSWMIPMDQPNANFVRQLFSVQEYPDLREYPEGPPEQPYDVSGWTLPYLFDVRVVEARTPLGADVREALEDLRAEALPWDTDIDAEPWDTPPGVGFDSNPVARAIVPPAGTSPGRGDALILDPAQNNSYKALSQAWREGGSVRFNPGVSAADSGSSGTSGQWVVTGLTADARGVLVSDLALQASQASSSGTMIRQPRIGLYRPWNASMDEGWTRWILEMYEIEHVNLYNADVRAGDLRSRYDVIVLADMGGNQIINGFGSGSVPPRYAGGVGAEGVREIDAFVRAGGTLVTINGSSRFAIDELHLPVRNVISEVPRDEYFAGGAIVELLVDPSHPVMSGLPERSKIFVGSSPVFSTKEGFEGHVLAKYDTKGSPLLSGYFLGEEFVQGYAAALDVQYGDGRVVLLGFRPQWRGQPFGTFKILFNAALYSNQVAALVPGNEGFWQAPQEVEGKESDTNGSGRFD</sequence>
<dbReference type="PANTHER" id="PTHR11705">
    <property type="entry name" value="PROTEASE FAMILY M14 CARBOXYPEPTIDASE A,B"/>
    <property type="match status" value="1"/>
</dbReference>
<reference evidence="8" key="1">
    <citation type="submission" date="2018-05" db="EMBL/GenBank/DDBJ databases">
        <authorList>
            <person name="Lanie J.A."/>
            <person name="Ng W.-L."/>
            <person name="Kazmierczak K.M."/>
            <person name="Andrzejewski T.M."/>
            <person name="Davidsen T.M."/>
            <person name="Wayne K.J."/>
            <person name="Tettelin H."/>
            <person name="Glass J.I."/>
            <person name="Rusch D."/>
            <person name="Podicherti R."/>
            <person name="Tsui H.-C.T."/>
            <person name="Winkler M.E."/>
        </authorList>
    </citation>
    <scope>NUCLEOTIDE SEQUENCE</scope>
</reference>
<feature type="domain" description="Peptidase M14" evidence="7">
    <location>
        <begin position="47"/>
        <end position="207"/>
    </location>
</feature>
<dbReference type="PANTHER" id="PTHR11705:SF143">
    <property type="entry name" value="SLL0236 PROTEIN"/>
    <property type="match status" value="1"/>
</dbReference>
<evidence type="ECO:0000256" key="6">
    <source>
        <dbReference type="ARBA" id="ARBA00023049"/>
    </source>
</evidence>
<name>A0A381RE57_9ZZZZ</name>
<keyword evidence="4" id="KW-0378">Hydrolase</keyword>
<dbReference type="Gene3D" id="3.40.630.10">
    <property type="entry name" value="Zn peptidases"/>
    <property type="match status" value="1"/>
</dbReference>
<dbReference type="CDD" id="cd06240">
    <property type="entry name" value="M14-like"/>
    <property type="match status" value="1"/>
</dbReference>
<evidence type="ECO:0000256" key="1">
    <source>
        <dbReference type="ARBA" id="ARBA00001947"/>
    </source>
</evidence>
<proteinExistence type="inferred from homology"/>
<accession>A0A381RE57</accession>
<comment type="similarity">
    <text evidence="2">Belongs to the peptidase M14 family.</text>
</comment>
<dbReference type="InterPro" id="IPR029062">
    <property type="entry name" value="Class_I_gatase-like"/>
</dbReference>
<dbReference type="Pfam" id="PF00246">
    <property type="entry name" value="Peptidase_M14"/>
    <property type="match status" value="1"/>
</dbReference>